<proteinExistence type="predicted"/>
<dbReference type="GeneID" id="45961248"/>
<dbReference type="GO" id="GO:0043236">
    <property type="term" value="F:laminin binding"/>
    <property type="evidence" value="ECO:0007669"/>
    <property type="project" value="TreeGrafter"/>
</dbReference>
<dbReference type="Pfam" id="PF05345">
    <property type="entry name" value="He_PIG"/>
    <property type="match status" value="3"/>
</dbReference>
<dbReference type="Pfam" id="PF20254">
    <property type="entry name" value="DMFA2_C"/>
    <property type="match status" value="1"/>
</dbReference>
<dbReference type="InterPro" id="IPR025141">
    <property type="entry name" value="DUF4082"/>
</dbReference>
<dbReference type="Proteomes" id="UP000540266">
    <property type="component" value="Plasmid pBS3d"/>
</dbReference>
<dbReference type="Pfam" id="PF17963">
    <property type="entry name" value="Big_9"/>
    <property type="match status" value="1"/>
</dbReference>
<dbReference type="GO" id="GO:0005509">
    <property type="term" value="F:calcium ion binding"/>
    <property type="evidence" value="ECO:0007669"/>
    <property type="project" value="InterPro"/>
</dbReference>
<dbReference type="EMBL" id="CP064935">
    <property type="protein sequence ID" value="QPK12956.1"/>
    <property type="molecule type" value="Genomic_DNA"/>
</dbReference>
<accession>A0A7X6EU24</accession>
<feature type="compositionally biased region" description="Low complexity" evidence="1">
    <location>
        <begin position="308"/>
        <end position="321"/>
    </location>
</feature>
<evidence type="ECO:0000313" key="3">
    <source>
        <dbReference type="Proteomes" id="UP000540266"/>
    </source>
</evidence>
<reference evidence="2 3" key="1">
    <citation type="submission" date="2020-11" db="EMBL/GenBank/DDBJ databases">
        <title>Indigenous Rhizobia Nodulating Common beans in Western Kenya.</title>
        <authorList>
            <person name="Wekesa C.S."/>
            <person name="Oelmueller R."/>
            <person name="Furch A.C."/>
        </authorList>
    </citation>
    <scope>NUCLEOTIDE SEQUENCE [LARGE SCALE GENOMIC DNA]</scope>
    <source>
        <strain evidence="3">BS3</strain>
        <plasmid evidence="2 3">pBS3d</plasmid>
    </source>
</reference>
<feature type="region of interest" description="Disordered" evidence="1">
    <location>
        <begin position="1720"/>
        <end position="1763"/>
    </location>
</feature>
<evidence type="ECO:0000313" key="2">
    <source>
        <dbReference type="EMBL" id="QPK12956.1"/>
    </source>
</evidence>
<feature type="region of interest" description="Disordered" evidence="1">
    <location>
        <begin position="30"/>
        <end position="97"/>
    </location>
</feature>
<dbReference type="SUPFAM" id="SSF81296">
    <property type="entry name" value="E set domains"/>
    <property type="match status" value="1"/>
</dbReference>
<gene>
    <name evidence="2" type="ORF">HER27_028720</name>
</gene>
<dbReference type="InterPro" id="IPR010221">
    <property type="entry name" value="VCBS_dom"/>
</dbReference>
<dbReference type="Gene3D" id="2.60.40.10">
    <property type="entry name" value="Immunoglobulins"/>
    <property type="match status" value="3"/>
</dbReference>
<dbReference type="GO" id="GO:0016011">
    <property type="term" value="C:dystroglycan complex"/>
    <property type="evidence" value="ECO:0007669"/>
    <property type="project" value="TreeGrafter"/>
</dbReference>
<sequence length="2113" mass="217637">MNRNARRWTSRSLLVDSLFPRWFAAGETVGPRKPAERHADSAQLAASAKNAGGAKVDGKPVDDSNNNPAFAEREAEHRTGVVADPDVQDSITHPLPPLSDPFAADRETGAREGNSVASRFFTYGPGFAGFNVHANGVAFGPQSPLYRSSGGMSLIGDDPLAPYLPQSPAPTGSEQNSAVAGERAHSGKVVILESSPSAQASAQHAGANSLAFGMPFGVCGCGYYTSPTRILDWAHGGALLQQDGQLPGTKLTEGPDFVSTAKRAIAASISDPLLDRSLSPLSGWNGTASWTETTALNGSLPGGGETGKGTTTKGSGILSGSVTTPPAPSTQRSLTTQSLAVTAAAASNAIVLENQKQGNPESEWGIDGAGSTNIEGFATDISVDNGKTISFKINTNSTNYRIDIYRLGYYGGMGARKVATMQHTGLQTQPSPLRNSTTGTVDAGNWAVSASWTVPDDAVSGVYIAKLVRQDGTFGENQIPFIVRDDGSQSDIVFQTADETWQAYNGWGGANLYGGNGPATGQGAGRAYAVSYNRPIATRGGVGTYAGPQDYLFGAEYAGIYWLEQNGYDVSYMSGVDVDRYGSLLLNHKTYIDAGHDEYWSGQQRTNVEAARDAGVNLMFWSGNEVYWRTRWGNAYSADGTPYRTLITYKETWANSGIDPSNEWTGTFRDPRFSPPAIGGGNPENSLTGQLFKVDDVGNNLAAITVGYDDANLRFWRNTSVANLQPGQTATLTKNYLGYEWDEAPDNGFDPAGLVKLSSTTLPVSTYLLDYGNTTGNATATHNLTLYRAPSGALVFGAGTVYWTWGLSDNHDNEATPTDPRVQQAMVNLLADMGIQPGTLQSGLVAATASSDHTAPTSVITVPATATVGSSVTITGTAADTGGGVIAAVEVSTDNGASWHPATGDENWTYTWSPQTAGTYTIRSRAVDDNVNLETPSAGRTVTVSGPNYTSLFGAATPAVVNTNDTSAVELGVKFQTSAAGTVTGIRFYKGDLDTGTHTGSLWSSTGTRLATLTFTNETASGWQTAYFTSPVTLTVGQTYTASYHTNSGHYSTTTNYFTSNVTSGPLTAPASGNGVYRYGSNSQLPTSTFQSTNYWVDVMFTTSASNTTPTAVADTGDATEKGGVANGSGGVVASGNVLTNDTDPDSGDTKTVTAVKFGATSGTLGSALAGTYGSLVLNASGTYSYTINETNTAVQGLRQSTNTLSDVFSYTMRDTAGATATANLTITIHGANDAPVLAVQTTTQNATVGSAFSFTLPTTTFSDVDSGETLAYSATAADGTALPSWLSFNASTRTFSGTPTTGGTYGVKVTATDLGGLAANETFNIAVSVPGNTTPTAVADTGDATEKGGVANGSGGAAASGNVLTNDTDPDAGDTKTVTAVIFGATSGTLGSALAGTYGSLVLNASGAYTYTINETNAAVQGLRQSTNTLSDVFSYTMRDSAGATATANLTVTIHGANDAPVLAVQTTTQNATVGSAFSFTLPTTTFSDVDSGETLTYSATAADGTALPSWLSFNASTRTFSGTPTTSGTYGVKVTATDLGGLAANETFNIAASTAATTYSLFSASSTPAQTNLNDGQQLELGVKFTSNVAGDVTGIRFYRSANDNGQNVVDLWSSTGTKLATATFTNTTASGWQTANFATPFTIAANTTYVASYHTTGAYVATANFFTTAVTSGPLTATASGNGVYRYGGSATAGIFPNATFGASNYWADVVFRPGSGTPGNTTPTAVADTGDATEKGGVANGSGGAVASGNVLTNDTDPDAGDTKTVTAVIFGATSGTLGSALAGTYGSLVLNASGAYTYTINETNAAVQGLRQSTNTLNDVFSYTMRDSAGATATANLTVTIHGANDAPVLAVQTTTQNATVGSAFSFTLPTTTFSDVDSGETLTYSATAADGTALPSWLSFNTSTRTFSGTPTTTGTYGVKVTATDLGGLAANETFNIAVSTTSSTSYSLFSASSTPSQTNLNDGQQLELGVKFTSNVAGDITGIKFYRNANDNGQNVVDLWSATGTKLATATFTNTTASGWQTVNFATPFTIAANTTYVASYHTTGAYVATGNFFTTPVTSGPLTAPASGNGVYAYGGSATTGLFPTSTFNSANYYADVVFRPQLAA</sequence>
<geneLocation type="plasmid" evidence="2 3">
    <name>pBS3d</name>
</geneLocation>
<dbReference type="NCBIfam" id="TIGR01965">
    <property type="entry name" value="VCBS_repeat"/>
    <property type="match status" value="3"/>
</dbReference>
<dbReference type="InterPro" id="IPR006644">
    <property type="entry name" value="Cadg"/>
</dbReference>
<dbReference type="RefSeq" id="WP_064830259.1">
    <property type="nucleotide sequence ID" value="NZ_CP013536.1"/>
</dbReference>
<dbReference type="Gene3D" id="2.60.40.650">
    <property type="match status" value="1"/>
</dbReference>
<dbReference type="SMART" id="SM00736">
    <property type="entry name" value="CADG"/>
    <property type="match status" value="3"/>
</dbReference>
<dbReference type="Pfam" id="PF13313">
    <property type="entry name" value="DUF4082"/>
    <property type="match status" value="3"/>
</dbReference>
<evidence type="ECO:0000256" key="1">
    <source>
        <dbReference type="SAM" id="MobiDB-lite"/>
    </source>
</evidence>
<dbReference type="SUPFAM" id="SSF49313">
    <property type="entry name" value="Cadherin-like"/>
    <property type="match status" value="3"/>
</dbReference>
<dbReference type="Pfam" id="PF17803">
    <property type="entry name" value="Cadherin_4"/>
    <property type="match status" value="2"/>
</dbReference>
<dbReference type="InterPro" id="IPR014756">
    <property type="entry name" value="Ig_E-set"/>
</dbReference>
<feature type="compositionally biased region" description="Polar residues" evidence="1">
    <location>
        <begin position="169"/>
        <end position="178"/>
    </location>
</feature>
<dbReference type="InterPro" id="IPR013783">
    <property type="entry name" value="Ig-like_fold"/>
</dbReference>
<dbReference type="InterPro" id="IPR015919">
    <property type="entry name" value="Cadherin-like_sf"/>
</dbReference>
<dbReference type="PANTHER" id="PTHR21559:SF21">
    <property type="entry name" value="DYSTROGLYCAN 1"/>
    <property type="match status" value="1"/>
</dbReference>
<feature type="region of interest" description="Disordered" evidence="1">
    <location>
        <begin position="1352"/>
        <end position="1372"/>
    </location>
</feature>
<organism evidence="2 3">
    <name type="scientific">Rhizobium phaseoli</name>
    <dbReference type="NCBI Taxonomy" id="396"/>
    <lineage>
        <taxon>Bacteria</taxon>
        <taxon>Pseudomonadati</taxon>
        <taxon>Pseudomonadota</taxon>
        <taxon>Alphaproteobacteria</taxon>
        <taxon>Hyphomicrobiales</taxon>
        <taxon>Rhizobiaceae</taxon>
        <taxon>Rhizobium/Agrobacterium group</taxon>
        <taxon>Rhizobium</taxon>
    </lineage>
</organism>
<protein>
    <submittedName>
        <fullName evidence="2">DUF4082 domain-containing protein</fullName>
    </submittedName>
</protein>
<feature type="region of interest" description="Disordered" evidence="1">
    <location>
        <begin position="293"/>
        <end position="333"/>
    </location>
</feature>
<dbReference type="PANTHER" id="PTHR21559">
    <property type="entry name" value="DYSTROGLYCAN-RELATED"/>
    <property type="match status" value="1"/>
</dbReference>
<name>A0A7X6EU24_9HYPH</name>
<feature type="region of interest" description="Disordered" evidence="1">
    <location>
        <begin position="157"/>
        <end position="184"/>
    </location>
</feature>
<keyword evidence="2" id="KW-0614">Plasmid</keyword>
<dbReference type="InterPro" id="IPR040853">
    <property type="entry name" value="RapA2_cadherin-like"/>
</dbReference>
<dbReference type="InterPro" id="IPR046540">
    <property type="entry name" value="DMFA2_C"/>
</dbReference>